<feature type="transmembrane region" description="Helical" evidence="2">
    <location>
        <begin position="28"/>
        <end position="46"/>
    </location>
</feature>
<dbReference type="RefSeq" id="WP_179482478.1">
    <property type="nucleotide sequence ID" value="NZ_JACCFW010000001.1"/>
</dbReference>
<dbReference type="Pfam" id="PF14030">
    <property type="entry name" value="DUF4245"/>
    <property type="match status" value="1"/>
</dbReference>
<accession>A0A853DNC7</accession>
<keyword evidence="2" id="KW-0812">Transmembrane</keyword>
<sequence>MSTPPSAQAQAGAPAPARRGMSGTAKNMVISMIVLIAGCLVLIALVPRVGSVQQPVANVAAIAREVGADQKWDVAVADGLPKGWTATNVTLMTDDPPDTWQAGYTTPGTHYAAVVQTSSDDPSWVTRQTGAAKKVGTVSLGGATWTRYDRNDGEQRALVRSTPLGGLHTAVIGTAPWSQLTLFAKALRPLSHSTLHPTS</sequence>
<feature type="compositionally biased region" description="Low complexity" evidence="1">
    <location>
        <begin position="7"/>
        <end position="20"/>
    </location>
</feature>
<dbReference type="Proteomes" id="UP000571817">
    <property type="component" value="Unassembled WGS sequence"/>
</dbReference>
<organism evidence="3 4">
    <name type="scientific">Allobranchiibius huperziae</name>
    <dbReference type="NCBI Taxonomy" id="1874116"/>
    <lineage>
        <taxon>Bacteria</taxon>
        <taxon>Bacillati</taxon>
        <taxon>Actinomycetota</taxon>
        <taxon>Actinomycetes</taxon>
        <taxon>Micrococcales</taxon>
        <taxon>Dermacoccaceae</taxon>
        <taxon>Allobranchiibius</taxon>
    </lineage>
</organism>
<protein>
    <recommendedName>
        <fullName evidence="5">DUF4245 domain-containing protein</fullName>
    </recommendedName>
</protein>
<dbReference type="AlphaFoldDB" id="A0A853DNC7"/>
<evidence type="ECO:0008006" key="5">
    <source>
        <dbReference type="Google" id="ProtNLM"/>
    </source>
</evidence>
<name>A0A853DNC7_9MICO</name>
<dbReference type="EMBL" id="JACCFW010000001">
    <property type="protein sequence ID" value="NYJ75645.1"/>
    <property type="molecule type" value="Genomic_DNA"/>
</dbReference>
<reference evidence="3 4" key="1">
    <citation type="submission" date="2020-07" db="EMBL/GenBank/DDBJ databases">
        <title>Sequencing the genomes of 1000 actinobacteria strains.</title>
        <authorList>
            <person name="Klenk H.-P."/>
        </authorList>
    </citation>
    <scope>NUCLEOTIDE SEQUENCE [LARGE SCALE GENOMIC DNA]</scope>
    <source>
        <strain evidence="3 4">DSM 29531</strain>
    </source>
</reference>
<evidence type="ECO:0000256" key="2">
    <source>
        <dbReference type="SAM" id="Phobius"/>
    </source>
</evidence>
<keyword evidence="2" id="KW-0472">Membrane</keyword>
<dbReference type="InterPro" id="IPR025339">
    <property type="entry name" value="DUF4245"/>
</dbReference>
<feature type="region of interest" description="Disordered" evidence="1">
    <location>
        <begin position="1"/>
        <end position="20"/>
    </location>
</feature>
<keyword evidence="2" id="KW-1133">Transmembrane helix</keyword>
<evidence type="ECO:0000313" key="4">
    <source>
        <dbReference type="Proteomes" id="UP000571817"/>
    </source>
</evidence>
<evidence type="ECO:0000256" key="1">
    <source>
        <dbReference type="SAM" id="MobiDB-lite"/>
    </source>
</evidence>
<proteinExistence type="predicted"/>
<evidence type="ECO:0000313" key="3">
    <source>
        <dbReference type="EMBL" id="NYJ75645.1"/>
    </source>
</evidence>
<keyword evidence="4" id="KW-1185">Reference proteome</keyword>
<comment type="caution">
    <text evidence="3">The sequence shown here is derived from an EMBL/GenBank/DDBJ whole genome shotgun (WGS) entry which is preliminary data.</text>
</comment>
<gene>
    <name evidence="3" type="ORF">HNR15_002608</name>
</gene>